<evidence type="ECO:0000256" key="1">
    <source>
        <dbReference type="ARBA" id="ARBA00023002"/>
    </source>
</evidence>
<dbReference type="GO" id="GO:0010181">
    <property type="term" value="F:FMN binding"/>
    <property type="evidence" value="ECO:0007669"/>
    <property type="project" value="InterPro"/>
</dbReference>
<feature type="domain" description="Flavin reductase like" evidence="2">
    <location>
        <begin position="10"/>
        <end position="153"/>
    </location>
</feature>
<dbReference type="SMART" id="SM00903">
    <property type="entry name" value="Flavin_Reduct"/>
    <property type="match status" value="1"/>
</dbReference>
<dbReference type="InterPro" id="IPR002563">
    <property type="entry name" value="Flavin_Rdtase-like_dom"/>
</dbReference>
<dbReference type="AlphaFoldDB" id="A0A1G8Q5U1"/>
<keyword evidence="1" id="KW-0560">Oxidoreductase</keyword>
<organism evidence="3 4">
    <name type="scientific">Natribacillus halophilus</name>
    <dbReference type="NCBI Taxonomy" id="549003"/>
    <lineage>
        <taxon>Bacteria</taxon>
        <taxon>Bacillati</taxon>
        <taxon>Bacillota</taxon>
        <taxon>Bacilli</taxon>
        <taxon>Bacillales</taxon>
        <taxon>Bacillaceae</taxon>
        <taxon>Natribacillus</taxon>
    </lineage>
</organism>
<dbReference type="InterPro" id="IPR050268">
    <property type="entry name" value="NADH-dep_flavin_reductase"/>
</dbReference>
<dbReference type="RefSeq" id="WP_090399043.1">
    <property type="nucleotide sequence ID" value="NZ_FNEN01000010.1"/>
</dbReference>
<evidence type="ECO:0000259" key="2">
    <source>
        <dbReference type="SMART" id="SM00903"/>
    </source>
</evidence>
<dbReference type="Pfam" id="PF01613">
    <property type="entry name" value="Flavin_Reduct"/>
    <property type="match status" value="1"/>
</dbReference>
<dbReference type="PANTHER" id="PTHR30466">
    <property type="entry name" value="FLAVIN REDUCTASE"/>
    <property type="match status" value="1"/>
</dbReference>
<gene>
    <name evidence="3" type="ORF">SAMN04488123_11096</name>
</gene>
<dbReference type="OrthoDB" id="9792858at2"/>
<reference evidence="3 4" key="1">
    <citation type="submission" date="2016-10" db="EMBL/GenBank/DDBJ databases">
        <authorList>
            <person name="de Groot N.N."/>
        </authorList>
    </citation>
    <scope>NUCLEOTIDE SEQUENCE [LARGE SCALE GENOMIC DNA]</scope>
    <source>
        <strain evidence="3 4">DSM 21771</strain>
    </source>
</reference>
<dbReference type="PANTHER" id="PTHR30466:SF1">
    <property type="entry name" value="FMN REDUCTASE (NADH) RUTF"/>
    <property type="match status" value="1"/>
</dbReference>
<evidence type="ECO:0000313" key="4">
    <source>
        <dbReference type="Proteomes" id="UP000198853"/>
    </source>
</evidence>
<dbReference type="Gene3D" id="2.30.110.10">
    <property type="entry name" value="Electron Transport, Fmn-binding Protein, Chain A"/>
    <property type="match status" value="1"/>
</dbReference>
<dbReference type="SUPFAM" id="SSF50475">
    <property type="entry name" value="FMN-binding split barrel"/>
    <property type="match status" value="1"/>
</dbReference>
<protein>
    <submittedName>
        <fullName evidence="3">NADH-FMN oxidoreductase RutF, flavin reductase (DIM6/NTAB) family</fullName>
    </submittedName>
</protein>
<dbReference type="Proteomes" id="UP000198853">
    <property type="component" value="Unassembled WGS sequence"/>
</dbReference>
<dbReference type="InterPro" id="IPR012349">
    <property type="entry name" value="Split_barrel_FMN-bd"/>
</dbReference>
<keyword evidence="4" id="KW-1185">Reference proteome</keyword>
<sequence>MEDIEFRQAMGKFSTGITIITTEDDGKPHGMTANAFMSVSMDPKLVAISVDHKTNMYEKMINAKKYAVSILETSQEDISRLFAKQMAGKENFHFSTFHNLPVIPGALVHLACDVVQEVKAGDHTIFIGEVKDLAMEHQEEKEPLLYYRGHYNALRR</sequence>
<evidence type="ECO:0000313" key="3">
    <source>
        <dbReference type="EMBL" id="SDI99450.1"/>
    </source>
</evidence>
<proteinExistence type="predicted"/>
<accession>A0A1G8Q5U1</accession>
<dbReference type="EMBL" id="FNEN01000010">
    <property type="protein sequence ID" value="SDI99450.1"/>
    <property type="molecule type" value="Genomic_DNA"/>
</dbReference>
<name>A0A1G8Q5U1_9BACI</name>
<dbReference type="GO" id="GO:0042602">
    <property type="term" value="F:riboflavin reductase (NADPH) activity"/>
    <property type="evidence" value="ECO:0007669"/>
    <property type="project" value="TreeGrafter"/>
</dbReference>